<dbReference type="PANTHER" id="PTHR35369">
    <property type="entry name" value="BLR3025 PROTEIN-RELATED"/>
    <property type="match status" value="1"/>
</dbReference>
<keyword evidence="1" id="KW-0227">DNA damage</keyword>
<comment type="caution">
    <text evidence="3">The sequence shown here is derived from an EMBL/GenBank/DDBJ whole genome shotgun (WGS) entry which is preliminary data.</text>
</comment>
<keyword evidence="4" id="KW-1185">Reference proteome</keyword>
<accession>A0ABX1Q9L3</accession>
<proteinExistence type="predicted"/>
<evidence type="ECO:0000313" key="4">
    <source>
        <dbReference type="Proteomes" id="UP000648984"/>
    </source>
</evidence>
<dbReference type="Proteomes" id="UP000648984">
    <property type="component" value="Unassembled WGS sequence"/>
</dbReference>
<dbReference type="InterPro" id="IPR001126">
    <property type="entry name" value="UmuC"/>
</dbReference>
<dbReference type="RefSeq" id="WP_169260207.1">
    <property type="nucleotide sequence ID" value="NZ_WTVQ01000013.1"/>
</dbReference>
<dbReference type="InterPro" id="IPR050356">
    <property type="entry name" value="SulA_CellDiv_inhibitor"/>
</dbReference>
<gene>
    <name evidence="3" type="ORF">GPA25_09870</name>
</gene>
<dbReference type="CDD" id="cd03468">
    <property type="entry name" value="PolY_like"/>
    <property type="match status" value="1"/>
</dbReference>
<evidence type="ECO:0000259" key="2">
    <source>
        <dbReference type="Pfam" id="PF00817"/>
    </source>
</evidence>
<dbReference type="Pfam" id="PF00817">
    <property type="entry name" value="IMS"/>
    <property type="match status" value="1"/>
</dbReference>
<dbReference type="InterPro" id="IPR043502">
    <property type="entry name" value="DNA/RNA_pol_sf"/>
</dbReference>
<evidence type="ECO:0000256" key="1">
    <source>
        <dbReference type="ARBA" id="ARBA00022763"/>
    </source>
</evidence>
<organism evidence="3 4">
    <name type="scientific">Aromatoleum diolicum</name>
    <dbReference type="NCBI Taxonomy" id="75796"/>
    <lineage>
        <taxon>Bacteria</taxon>
        <taxon>Pseudomonadati</taxon>
        <taxon>Pseudomonadota</taxon>
        <taxon>Betaproteobacteria</taxon>
        <taxon>Rhodocyclales</taxon>
        <taxon>Rhodocyclaceae</taxon>
        <taxon>Aromatoleum</taxon>
    </lineage>
</organism>
<name>A0ABX1Q9L3_9RHOO</name>
<reference evidence="3 4" key="1">
    <citation type="submission" date="2019-12" db="EMBL/GenBank/DDBJ databases">
        <title>Comparative genomics gives insights into the taxonomy of the Azoarcus-Aromatoleum group and reveals separate origins of nif in the plant-associated Azoarcus and non-plant-associated Aromatoleum sub-groups.</title>
        <authorList>
            <person name="Lafos M."/>
            <person name="Maluk M."/>
            <person name="Batista M."/>
            <person name="Junghare M."/>
            <person name="Carmona M."/>
            <person name="Faoro H."/>
            <person name="Cruz L.M."/>
            <person name="Battistoni F."/>
            <person name="De Souza E."/>
            <person name="Pedrosa F."/>
            <person name="Chen W.-M."/>
            <person name="Poole P.S."/>
            <person name="Dixon R.A."/>
            <person name="James E.K."/>
        </authorList>
    </citation>
    <scope>NUCLEOTIDE SEQUENCE [LARGE SCALE GENOMIC DNA]</scope>
    <source>
        <strain evidence="3 4">22Lin</strain>
    </source>
</reference>
<dbReference type="SUPFAM" id="SSF56672">
    <property type="entry name" value="DNA/RNA polymerases"/>
    <property type="match status" value="1"/>
</dbReference>
<dbReference type="PANTHER" id="PTHR35369:SF2">
    <property type="entry name" value="BLR3025 PROTEIN"/>
    <property type="match status" value="1"/>
</dbReference>
<feature type="domain" description="UmuC" evidence="2">
    <location>
        <begin position="26"/>
        <end position="146"/>
    </location>
</feature>
<evidence type="ECO:0000313" key="3">
    <source>
        <dbReference type="EMBL" id="NMG75064.1"/>
    </source>
</evidence>
<protein>
    <submittedName>
        <fullName evidence="3">DNA polymerase Y family protein</fullName>
    </submittedName>
</protein>
<dbReference type="EMBL" id="WTVQ01000013">
    <property type="protein sequence ID" value="NMG75064.1"/>
    <property type="molecule type" value="Genomic_DNA"/>
</dbReference>
<sequence>MLWFALILSELPLQVFTRGVDDAGELAVVEHQSGARVVAATPSALARGVEPGYSVAGALAVAPALQLRDRNPALETATLAEFATWAGQFTPNISIDPPDAIVLEASTSLRLFGGVAALARRIRLDLIPLGLHATLAAAPTPLAARWLARVRPDSLMRASPHWWRNLDALPVDLLAEGAEVSRATLELLHGIGVRRIGDVARLPRDGLARRQAASVLDTLARARGERPDPRPWFVPPERFESRLVLPASVTSTEPLLFAAGRLFSGLAAWLAARHAALDRCRLCLEHDDQRETLLEIVTGRAVRDEGRLLMLAREHLAALELPAPVEALRLSADTPISAPGRTQDLFGDPDAARDGATLLLDRLRARLGPDAVHTVHPVSEHRPEHAWRSAEPGCRPARGSPACGLRPLWLMTEPRALGSPRALNLLSGPERIESGWWDGADMRRDYYIARAPDDGLWWVFECLDPPGGWYVHGFFG</sequence>